<evidence type="ECO:0000256" key="1">
    <source>
        <dbReference type="ARBA" id="ARBA00022605"/>
    </source>
</evidence>
<evidence type="ECO:0000313" key="5">
    <source>
        <dbReference type="EMBL" id="KTG26715.1"/>
    </source>
</evidence>
<dbReference type="GO" id="GO:0016740">
    <property type="term" value="F:transferase activity"/>
    <property type="evidence" value="ECO:0007669"/>
    <property type="project" value="UniProtKB-KW"/>
</dbReference>
<keyword evidence="3" id="KW-0220">Diaminopimelate biosynthesis</keyword>
<protein>
    <submittedName>
        <fullName evidence="5">Transferase</fullName>
    </submittedName>
</protein>
<dbReference type="PROSITE" id="PS00101">
    <property type="entry name" value="HEXAPEP_TRANSFERASES"/>
    <property type="match status" value="1"/>
</dbReference>
<dbReference type="InterPro" id="IPR011004">
    <property type="entry name" value="Trimer_LpxA-like_sf"/>
</dbReference>
<keyword evidence="2 5" id="KW-0808">Transferase</keyword>
<gene>
    <name evidence="5" type="ORF">AUR66_15825</name>
</gene>
<evidence type="ECO:0000256" key="3">
    <source>
        <dbReference type="ARBA" id="ARBA00022915"/>
    </source>
</evidence>
<organism evidence="5 6">
    <name type="scientific">Haloferax profundi</name>
    <dbReference type="NCBI Taxonomy" id="1544718"/>
    <lineage>
        <taxon>Archaea</taxon>
        <taxon>Methanobacteriati</taxon>
        <taxon>Methanobacteriota</taxon>
        <taxon>Stenosarchaea group</taxon>
        <taxon>Halobacteria</taxon>
        <taxon>Halobacteriales</taxon>
        <taxon>Haloferacaceae</taxon>
        <taxon>Haloferax</taxon>
    </lineage>
</organism>
<keyword evidence="1" id="KW-0028">Amino-acid biosynthesis</keyword>
<dbReference type="PANTHER" id="PTHR43300:SF10">
    <property type="entry name" value="2,3,4,5-TETRAHYDROPYRIDINE-2,6-DICARBOXYLATE N-ACETYLTRANSFERASE"/>
    <property type="match status" value="1"/>
</dbReference>
<evidence type="ECO:0000313" key="6">
    <source>
        <dbReference type="Proteomes" id="UP000053157"/>
    </source>
</evidence>
<proteinExistence type="predicted"/>
<dbReference type="Proteomes" id="UP000053157">
    <property type="component" value="Unassembled WGS sequence"/>
</dbReference>
<dbReference type="PANTHER" id="PTHR43300">
    <property type="entry name" value="ACETYLTRANSFERASE"/>
    <property type="match status" value="1"/>
</dbReference>
<dbReference type="EMBL" id="LOPV01000215">
    <property type="protein sequence ID" value="KTG26715.1"/>
    <property type="molecule type" value="Genomic_DNA"/>
</dbReference>
<dbReference type="Pfam" id="PF00132">
    <property type="entry name" value="Hexapep"/>
    <property type="match status" value="2"/>
</dbReference>
<keyword evidence="4" id="KW-0457">Lysine biosynthesis</keyword>
<reference evidence="5 6" key="1">
    <citation type="submission" date="2015-12" db="EMBL/GenBank/DDBJ databases">
        <title>Haloferax profundi sp. nov. isolated from the Discovery deep brine-seawater interface in the Red Sea.</title>
        <authorList>
            <person name="Zhang G."/>
            <person name="Stingl U."/>
            <person name="Rashid M."/>
        </authorList>
    </citation>
    <scope>NUCLEOTIDE SEQUENCE [LARGE SCALE GENOMIC DNA]</scope>
    <source>
        <strain evidence="5 6">SB29</strain>
    </source>
</reference>
<dbReference type="InterPro" id="IPR018357">
    <property type="entry name" value="Hexapep_transf_CS"/>
</dbReference>
<dbReference type="OrthoDB" id="200265at2157"/>
<dbReference type="CDD" id="cd03358">
    <property type="entry name" value="LbH_WxcM_N_like"/>
    <property type="match status" value="1"/>
</dbReference>
<dbReference type="InterPro" id="IPR050179">
    <property type="entry name" value="Trans_hexapeptide_repeat"/>
</dbReference>
<evidence type="ECO:0000256" key="4">
    <source>
        <dbReference type="ARBA" id="ARBA00023154"/>
    </source>
</evidence>
<name>A0A0W1SKK7_9EURY</name>
<keyword evidence="6" id="KW-1185">Reference proteome</keyword>
<dbReference type="SUPFAM" id="SSF51161">
    <property type="entry name" value="Trimeric LpxA-like enzymes"/>
    <property type="match status" value="1"/>
</dbReference>
<evidence type="ECO:0000256" key="2">
    <source>
        <dbReference type="ARBA" id="ARBA00022679"/>
    </source>
</evidence>
<dbReference type="AlphaFoldDB" id="A0A0W1SKK7"/>
<dbReference type="Gene3D" id="2.160.10.10">
    <property type="entry name" value="Hexapeptide repeat proteins"/>
    <property type="match status" value="1"/>
</dbReference>
<sequence length="191" mass="19825">MSVELGSESNVDDGVTIGYGDGERPVIGARARIRSGSIIYHDVSIGDDFVTGHNVLVREQTTIGDHVLLGTETVVDGTTTIGSRVSIQTNVYIPTNTRIGDDVFVGPGVVMTNDPYPVRTDAELVGPTIENNASIGANVTLLPGVTIGEGAFVAAGAVVVDDVPPRTLAVGAPAVHRELPEPLTGDNEIGR</sequence>
<comment type="caution">
    <text evidence="5">The sequence shown here is derived from an EMBL/GenBank/DDBJ whole genome shotgun (WGS) entry which is preliminary data.</text>
</comment>
<dbReference type="RefSeq" id="WP_058572450.1">
    <property type="nucleotide sequence ID" value="NZ_LOPV01000215.1"/>
</dbReference>
<dbReference type="InterPro" id="IPR001451">
    <property type="entry name" value="Hexapep"/>
</dbReference>
<accession>A0A0W1SKK7</accession>